<dbReference type="Pfam" id="PF00496">
    <property type="entry name" value="SBP_bac_5"/>
    <property type="match status" value="1"/>
</dbReference>
<dbReference type="GO" id="GO:0043190">
    <property type="term" value="C:ATP-binding cassette (ABC) transporter complex"/>
    <property type="evidence" value="ECO:0007669"/>
    <property type="project" value="InterPro"/>
</dbReference>
<dbReference type="InterPro" id="IPR000914">
    <property type="entry name" value="SBP_5_dom"/>
</dbReference>
<dbReference type="GO" id="GO:0015833">
    <property type="term" value="P:peptide transport"/>
    <property type="evidence" value="ECO:0007669"/>
    <property type="project" value="UniProtKB-KW"/>
</dbReference>
<name>A0A6A8MF25_9LACO</name>
<dbReference type="InterPro" id="IPR039424">
    <property type="entry name" value="SBP_5"/>
</dbReference>
<comment type="similarity">
    <text evidence="2">Belongs to the bacterial solute-binding protein 5 family.</text>
</comment>
<evidence type="ECO:0000256" key="6">
    <source>
        <dbReference type="SAM" id="SignalP"/>
    </source>
</evidence>
<evidence type="ECO:0000256" key="2">
    <source>
        <dbReference type="ARBA" id="ARBA00005695"/>
    </source>
</evidence>
<evidence type="ECO:0000259" key="7">
    <source>
        <dbReference type="Pfam" id="PF00496"/>
    </source>
</evidence>
<evidence type="ECO:0000256" key="4">
    <source>
        <dbReference type="ARBA" id="ARBA00022729"/>
    </source>
</evidence>
<dbReference type="PANTHER" id="PTHR30290:SF10">
    <property type="entry name" value="PERIPLASMIC OLIGOPEPTIDE-BINDING PROTEIN-RELATED"/>
    <property type="match status" value="1"/>
</dbReference>
<dbReference type="OrthoDB" id="403896at2"/>
<evidence type="ECO:0000313" key="8">
    <source>
        <dbReference type="EMBL" id="MST87401.1"/>
    </source>
</evidence>
<accession>A0A6A8MF25</accession>
<evidence type="ECO:0000256" key="1">
    <source>
        <dbReference type="ARBA" id="ARBA00004193"/>
    </source>
</evidence>
<sequence>MRKSRLFAASSVLLASAALLAACGSKSSSSSSKPQKLAWTEAAELTTMDPSKATDRYDADQFNNVMEGLIRLSNKAKATPGMAKSWKESADGKTWTFNLRKGAKWSNGDEVTANDFVYSWRRTVDPKTASEYAYLFSGIKNADAIVAGKKKATALGVKADGKYKLVVTLDRRIPYFKLLMGFYIFFPQNQKFVEKCGSKYGTAAKYVLSNGPFKMTGWTGTNLSWKLKKSNTYWDKKNVKLDEVSMSVQKTQTTSYNLYQSGKLDETNLNAQQSKQLKGTKGWTIRKFASTKYLQYNIAKDKNLANANLRKAISLSINKSQLATTVGAANAPAVSFTAAGITDGATGKDFSSEVETAATKAVQGYDKAKAKEYYKKALKELGKKSITIQLLGDDTDDAKKVTEFIQSALETNLGMKVEVSNVPFKTRLSRVSALNFDVVATGWTADFSDPISFLDLLAKGNAYNYGKWQSSSYNKNLTTSKTTSSTADRWKALVAADQALVEDQGVTPLYYSNEATLVKTSVKGVVFNGAGAPYNFKEAYIK</sequence>
<gene>
    <name evidence="8" type="ORF">FYJ62_07080</name>
</gene>
<comment type="caution">
    <text evidence="8">The sequence shown here is derived from an EMBL/GenBank/DDBJ whole genome shotgun (WGS) entry which is preliminary data.</text>
</comment>
<dbReference type="PROSITE" id="PS01040">
    <property type="entry name" value="SBP_BACTERIAL_5"/>
    <property type="match status" value="1"/>
</dbReference>
<dbReference type="GO" id="GO:0042597">
    <property type="term" value="C:periplasmic space"/>
    <property type="evidence" value="ECO:0007669"/>
    <property type="project" value="UniProtKB-ARBA"/>
</dbReference>
<feature type="domain" description="Solute-binding protein family 5" evidence="7">
    <location>
        <begin position="78"/>
        <end position="463"/>
    </location>
</feature>
<evidence type="ECO:0000256" key="5">
    <source>
        <dbReference type="ARBA" id="ARBA00022856"/>
    </source>
</evidence>
<dbReference type="CDD" id="cd08504">
    <property type="entry name" value="PBP2_OppA"/>
    <property type="match status" value="1"/>
</dbReference>
<comment type="subcellular location">
    <subcellularLocation>
        <location evidence="1">Cell membrane</location>
        <topology evidence="1">Lipid-anchor</topology>
    </subcellularLocation>
</comment>
<dbReference type="Gene3D" id="3.90.76.10">
    <property type="entry name" value="Dipeptide-binding Protein, Domain 1"/>
    <property type="match status" value="1"/>
</dbReference>
<dbReference type="Gene3D" id="3.10.105.10">
    <property type="entry name" value="Dipeptide-binding Protein, Domain 3"/>
    <property type="match status" value="1"/>
</dbReference>
<keyword evidence="9" id="KW-1185">Reference proteome</keyword>
<keyword evidence="5" id="KW-0571">Peptide transport</keyword>
<evidence type="ECO:0000313" key="9">
    <source>
        <dbReference type="Proteomes" id="UP000438120"/>
    </source>
</evidence>
<feature type="signal peptide" evidence="6">
    <location>
        <begin position="1"/>
        <end position="21"/>
    </location>
</feature>
<dbReference type="FunFam" id="3.90.76.10:FF:000001">
    <property type="entry name" value="Oligopeptide ABC transporter substrate-binding protein"/>
    <property type="match status" value="1"/>
</dbReference>
<dbReference type="InterPro" id="IPR023765">
    <property type="entry name" value="SBP_5_CS"/>
</dbReference>
<proteinExistence type="inferred from homology"/>
<dbReference type="Proteomes" id="UP000438120">
    <property type="component" value="Unassembled WGS sequence"/>
</dbReference>
<dbReference type="PIRSF" id="PIRSF002741">
    <property type="entry name" value="MppA"/>
    <property type="match status" value="1"/>
</dbReference>
<dbReference type="AlphaFoldDB" id="A0A6A8MF25"/>
<organism evidence="8 9">
    <name type="scientific">Lactobacillus porci</name>
    <dbReference type="NCBI Taxonomy" id="2012477"/>
    <lineage>
        <taxon>Bacteria</taxon>
        <taxon>Bacillati</taxon>
        <taxon>Bacillota</taxon>
        <taxon>Bacilli</taxon>
        <taxon>Lactobacillales</taxon>
        <taxon>Lactobacillaceae</taxon>
        <taxon>Lactobacillus</taxon>
    </lineage>
</organism>
<keyword evidence="5" id="KW-0653">Protein transport</keyword>
<reference evidence="8 9" key="1">
    <citation type="submission" date="2019-08" db="EMBL/GenBank/DDBJ databases">
        <title>In-depth cultivation of the pig gut microbiome towards novel bacterial diversity and tailored functional studies.</title>
        <authorList>
            <person name="Wylensek D."/>
            <person name="Hitch T.C.A."/>
            <person name="Clavel T."/>
        </authorList>
    </citation>
    <scope>NUCLEOTIDE SEQUENCE [LARGE SCALE GENOMIC DNA]</scope>
    <source>
        <strain evidence="8 9">Bifido-178-WT-2B</strain>
    </source>
</reference>
<dbReference type="InterPro" id="IPR030678">
    <property type="entry name" value="Peptide/Ni-bd"/>
</dbReference>
<evidence type="ECO:0000256" key="3">
    <source>
        <dbReference type="ARBA" id="ARBA00022448"/>
    </source>
</evidence>
<dbReference type="GO" id="GO:1904680">
    <property type="term" value="F:peptide transmembrane transporter activity"/>
    <property type="evidence" value="ECO:0007669"/>
    <property type="project" value="TreeGrafter"/>
</dbReference>
<dbReference type="PANTHER" id="PTHR30290">
    <property type="entry name" value="PERIPLASMIC BINDING COMPONENT OF ABC TRANSPORTER"/>
    <property type="match status" value="1"/>
</dbReference>
<dbReference type="PROSITE" id="PS51257">
    <property type="entry name" value="PROKAR_LIPOPROTEIN"/>
    <property type="match status" value="1"/>
</dbReference>
<dbReference type="SUPFAM" id="SSF53850">
    <property type="entry name" value="Periplasmic binding protein-like II"/>
    <property type="match status" value="1"/>
</dbReference>
<dbReference type="EMBL" id="VUMX01000018">
    <property type="protein sequence ID" value="MST87401.1"/>
    <property type="molecule type" value="Genomic_DNA"/>
</dbReference>
<feature type="chain" id="PRO_5038778654" evidence="6">
    <location>
        <begin position="22"/>
        <end position="542"/>
    </location>
</feature>
<dbReference type="RefSeq" id="WP_154549012.1">
    <property type="nucleotide sequence ID" value="NZ_JBKZBZ010000018.1"/>
</dbReference>
<dbReference type="Gene3D" id="3.40.190.10">
    <property type="entry name" value="Periplasmic binding protein-like II"/>
    <property type="match status" value="1"/>
</dbReference>
<keyword evidence="3" id="KW-0813">Transport</keyword>
<protein>
    <submittedName>
        <fullName evidence="8">Peptide ABC transporter substrate-binding protein</fullName>
    </submittedName>
</protein>
<keyword evidence="4 6" id="KW-0732">Signal</keyword>